<gene>
    <name evidence="1" type="ORF">KGM_210378</name>
</gene>
<name>A0A212ESH7_DANPL</name>
<evidence type="ECO:0000313" key="2">
    <source>
        <dbReference type="Proteomes" id="UP000007151"/>
    </source>
</evidence>
<keyword evidence="2" id="KW-1185">Reference proteome</keyword>
<dbReference type="EMBL" id="AGBW02012788">
    <property type="protein sequence ID" value="OWR44437.1"/>
    <property type="molecule type" value="Genomic_DNA"/>
</dbReference>
<dbReference type="KEGG" id="dpl:KGM_210378"/>
<evidence type="ECO:0000313" key="1">
    <source>
        <dbReference type="EMBL" id="OWR44437.1"/>
    </source>
</evidence>
<dbReference type="eggNOG" id="ENOG502TC3F">
    <property type="taxonomic scope" value="Eukaryota"/>
</dbReference>
<organism evidence="1 2">
    <name type="scientific">Danaus plexippus plexippus</name>
    <dbReference type="NCBI Taxonomy" id="278856"/>
    <lineage>
        <taxon>Eukaryota</taxon>
        <taxon>Metazoa</taxon>
        <taxon>Ecdysozoa</taxon>
        <taxon>Arthropoda</taxon>
        <taxon>Hexapoda</taxon>
        <taxon>Insecta</taxon>
        <taxon>Pterygota</taxon>
        <taxon>Neoptera</taxon>
        <taxon>Endopterygota</taxon>
        <taxon>Lepidoptera</taxon>
        <taxon>Glossata</taxon>
        <taxon>Ditrysia</taxon>
        <taxon>Papilionoidea</taxon>
        <taxon>Nymphalidae</taxon>
        <taxon>Danainae</taxon>
        <taxon>Danaini</taxon>
        <taxon>Danaina</taxon>
        <taxon>Danaus</taxon>
        <taxon>Danaus</taxon>
    </lineage>
</organism>
<dbReference type="AlphaFoldDB" id="A0A212ESH7"/>
<accession>A0A212ESH7</accession>
<dbReference type="OrthoDB" id="7455276at2759"/>
<sequence length="245" mass="29226">MFINMLGIMVFGMLIVHTTSNFTAEINQSYNTTFKDYLDKFKPSQVWMEIEERNRLNGLNCSFKDELETILKRIDPIDELLAVKVKNGNPRVVVDKDKEARRQFNPPGKLLNTKFDQFRVRNRLVELMKQAIYQARNKMVIMQELRAKYNKISVYKMGFLMSKTDNACRIFATFAYKSFKFCTLQRQYSVKNYQMLQNLEAIERLLDLWFDVDLLIDLIFLNHENCLRMLRMVISNRKHAWKFVD</sequence>
<reference evidence="1 2" key="1">
    <citation type="journal article" date="2011" name="Cell">
        <title>The monarch butterfly genome yields insights into long-distance migration.</title>
        <authorList>
            <person name="Zhan S."/>
            <person name="Merlin C."/>
            <person name="Boore J.L."/>
            <person name="Reppert S.M."/>
        </authorList>
    </citation>
    <scope>NUCLEOTIDE SEQUENCE [LARGE SCALE GENOMIC DNA]</scope>
    <source>
        <strain evidence="1">F-2</strain>
    </source>
</reference>
<dbReference type="Proteomes" id="UP000007151">
    <property type="component" value="Unassembled WGS sequence"/>
</dbReference>
<protein>
    <submittedName>
        <fullName evidence="1">Uncharacterized protein</fullName>
    </submittedName>
</protein>
<proteinExistence type="predicted"/>
<comment type="caution">
    <text evidence="1">The sequence shown here is derived from an EMBL/GenBank/DDBJ whole genome shotgun (WGS) entry which is preliminary data.</text>
</comment>